<dbReference type="Proteomes" id="UP000515146">
    <property type="component" value="Unplaced"/>
</dbReference>
<dbReference type="OMA" id="AINAWCI"/>
<dbReference type="Pfam" id="PF13843">
    <property type="entry name" value="DDE_Tnp_1_7"/>
    <property type="match status" value="2"/>
</dbReference>
<dbReference type="InterPro" id="IPR029526">
    <property type="entry name" value="PGBD"/>
</dbReference>
<dbReference type="OrthoDB" id="6515644at2759"/>
<proteinExistence type="predicted"/>
<keyword evidence="4" id="KW-1185">Reference proteome</keyword>
<name>A0A6P6YEF6_DERPT</name>
<feature type="transmembrane region" description="Helical" evidence="2">
    <location>
        <begin position="427"/>
        <end position="447"/>
    </location>
</feature>
<sequence length="560" mass="65357">MFSKLPNNKIIFLSSKMNFCKWIDEESEEEVFGGESEDDDDDQIEISDHDSESEEDVDEDNNYDTNVQSDATKYCSKDQKIIWYANPPAKTKTKKHNIYRNKPGPTKISITAETVLESFNMFISDEMIQMITNFTNIYIEKIKNNFGRERDAKSTDTCEIKSLIGLLYFIGVYKSGRQNIKDLWKTDGTGIDMKKEKKNDKLAAIRTFFDLFVQNCKKTIIPGPYLTIDEQLVAFRGRCSFRQYIPSKPARYGIKIFSLVDSETMYTLNMEIYCGKQPDGEYNVSNSPLELVPRLCEVIKGTGRNLTMDNWFTSYPLAIYLKKEMNITMMGTIRRNKKELPPELIISKGREEKSSKFAFTEDCTLVSFIPKKNKMVLLLSTTHDDESIDEKTQKPSVVVDYNNTKFGVDIVDQMCGFYNTSRNSRRWPLTIFFNILNIAGINSMILYRMNKKEKIIRKHFLQELALKFIRPEIERRIQKHELPRQIRIKCNFILQYENEQPSNQQPQRIGTGRCYICPRNLDKKTKYICDVCYKWVCKGHVVSQTYCENCYSTDEKMESE</sequence>
<gene>
    <name evidence="5" type="primary">LOC113797653</name>
</gene>
<evidence type="ECO:0000313" key="4">
    <source>
        <dbReference type="Proteomes" id="UP000515146"/>
    </source>
</evidence>
<evidence type="ECO:0000256" key="1">
    <source>
        <dbReference type="SAM" id="MobiDB-lite"/>
    </source>
</evidence>
<reference evidence="5" key="1">
    <citation type="submission" date="2025-08" db="UniProtKB">
        <authorList>
            <consortium name="RefSeq"/>
        </authorList>
    </citation>
    <scope>IDENTIFICATION</scope>
    <source>
        <strain evidence="5">Airmid</strain>
    </source>
</reference>
<evidence type="ECO:0000256" key="2">
    <source>
        <dbReference type="SAM" id="Phobius"/>
    </source>
</evidence>
<evidence type="ECO:0000313" key="5">
    <source>
        <dbReference type="RefSeq" id="XP_027203868.1"/>
    </source>
</evidence>
<evidence type="ECO:0000259" key="3">
    <source>
        <dbReference type="Pfam" id="PF13843"/>
    </source>
</evidence>
<keyword evidence="2" id="KW-0812">Transmembrane</keyword>
<dbReference type="AlphaFoldDB" id="A0A6P6YEF6"/>
<keyword evidence="2" id="KW-0472">Membrane</keyword>
<feature type="domain" description="PiggyBac transposable element-derived protein" evidence="3">
    <location>
        <begin position="195"/>
        <end position="444"/>
    </location>
</feature>
<dbReference type="RefSeq" id="XP_027203868.1">
    <property type="nucleotide sequence ID" value="XM_027348067.1"/>
</dbReference>
<keyword evidence="2" id="KW-1133">Transmembrane helix</keyword>
<feature type="compositionally biased region" description="Acidic residues" evidence="1">
    <location>
        <begin position="28"/>
        <end position="62"/>
    </location>
</feature>
<accession>A0A6P6YEF6</accession>
<protein>
    <submittedName>
        <fullName evidence="5">PiggyBac transposable element-derived protein 4-like</fullName>
    </submittedName>
</protein>
<feature type="region of interest" description="Disordered" evidence="1">
    <location>
        <begin position="28"/>
        <end position="66"/>
    </location>
</feature>
<dbReference type="PANTHER" id="PTHR46599">
    <property type="entry name" value="PIGGYBAC TRANSPOSABLE ELEMENT-DERIVED PROTEIN 4"/>
    <property type="match status" value="1"/>
</dbReference>
<organism evidence="4 5">
    <name type="scientific">Dermatophagoides pteronyssinus</name>
    <name type="common">European house dust mite</name>
    <dbReference type="NCBI Taxonomy" id="6956"/>
    <lineage>
        <taxon>Eukaryota</taxon>
        <taxon>Metazoa</taxon>
        <taxon>Ecdysozoa</taxon>
        <taxon>Arthropoda</taxon>
        <taxon>Chelicerata</taxon>
        <taxon>Arachnida</taxon>
        <taxon>Acari</taxon>
        <taxon>Acariformes</taxon>
        <taxon>Sarcoptiformes</taxon>
        <taxon>Astigmata</taxon>
        <taxon>Psoroptidia</taxon>
        <taxon>Analgoidea</taxon>
        <taxon>Pyroglyphidae</taxon>
        <taxon>Dermatophagoidinae</taxon>
        <taxon>Dermatophagoides</taxon>
    </lineage>
</organism>
<dbReference type="InParanoid" id="A0A6P6YEF6"/>
<feature type="domain" description="PiggyBac transposable element-derived protein" evidence="3">
    <location>
        <begin position="117"/>
        <end position="189"/>
    </location>
</feature>
<dbReference type="KEGG" id="dpte:113797653"/>
<dbReference type="PANTHER" id="PTHR46599:SF6">
    <property type="entry name" value="DUAL SPECIFICITY PHOSPHATASE 26"/>
    <property type="match status" value="1"/>
</dbReference>